<evidence type="ECO:0000313" key="2">
    <source>
        <dbReference type="Proteomes" id="UP000003947"/>
    </source>
</evidence>
<dbReference type="PATRIC" id="fig|864069.3.peg.412"/>
<dbReference type="AlphaFoldDB" id="I4Z3R5"/>
<evidence type="ECO:0000313" key="1">
    <source>
        <dbReference type="EMBL" id="EIM30857.1"/>
    </source>
</evidence>
<dbReference type="EMBL" id="JH660635">
    <property type="protein sequence ID" value="EIM30857.1"/>
    <property type="molecule type" value="Genomic_DNA"/>
</dbReference>
<organism evidence="1 2">
    <name type="scientific">Microvirga lotononidis</name>
    <dbReference type="NCBI Taxonomy" id="864069"/>
    <lineage>
        <taxon>Bacteria</taxon>
        <taxon>Pseudomonadati</taxon>
        <taxon>Pseudomonadota</taxon>
        <taxon>Alphaproteobacteria</taxon>
        <taxon>Hyphomicrobiales</taxon>
        <taxon>Methylobacteriaceae</taxon>
        <taxon>Microvirga</taxon>
    </lineage>
</organism>
<sequence>MKAVAERCLAEVLSCKSQTGRLIRSLLSEQALDFTLKSRDSTLTTVSPVLKGLRLLEGFWRMASFDHLHTKQSCSASCTNYVLLKLPRPPAPVSGE</sequence>
<reference evidence="1 2" key="1">
    <citation type="submission" date="2012-02" db="EMBL/GenBank/DDBJ databases">
        <title>Improved High-Quality Draft sequence of Microvirga sp. WSM3557.</title>
        <authorList>
            <consortium name="US DOE Joint Genome Institute"/>
            <person name="Lucas S."/>
            <person name="Han J."/>
            <person name="Lapidus A."/>
            <person name="Cheng J.-F."/>
            <person name="Goodwin L."/>
            <person name="Pitluck S."/>
            <person name="Peters L."/>
            <person name="Zhang X."/>
            <person name="Detter J.C."/>
            <person name="Han C."/>
            <person name="Tapia R."/>
            <person name="Land M."/>
            <person name="Hauser L."/>
            <person name="Kyrpides N."/>
            <person name="Ivanova N."/>
            <person name="Pagani I."/>
            <person name="Brau L."/>
            <person name="Yates R."/>
            <person name="O'Hara G."/>
            <person name="Rui T."/>
            <person name="Howieson J."/>
            <person name="Reeve W."/>
            <person name="Woyke T."/>
        </authorList>
    </citation>
    <scope>NUCLEOTIDE SEQUENCE [LARGE SCALE GENOMIC DNA]</scope>
    <source>
        <strain evidence="1 2">WSM3557</strain>
    </source>
</reference>
<dbReference type="HOGENOM" id="CLU_2356576_0_0_5"/>
<accession>I4Z3R5</accession>
<dbReference type="STRING" id="864069.MicloDRAFT_00003840"/>
<protein>
    <submittedName>
        <fullName evidence="1">Uncharacterized protein</fullName>
    </submittedName>
</protein>
<dbReference type="Proteomes" id="UP000003947">
    <property type="component" value="Unassembled WGS sequence"/>
</dbReference>
<proteinExistence type="predicted"/>
<gene>
    <name evidence="1" type="ORF">MicloDRAFT_00003840</name>
</gene>
<name>I4Z3R5_9HYPH</name>
<keyword evidence="2" id="KW-1185">Reference proteome</keyword>